<evidence type="ECO:0000313" key="4">
    <source>
        <dbReference type="Proteomes" id="UP000199249"/>
    </source>
</evidence>
<dbReference type="EMBL" id="FNOV01000002">
    <property type="protein sequence ID" value="SDX60425.1"/>
    <property type="molecule type" value="Genomic_DNA"/>
</dbReference>
<organism evidence="3 4">
    <name type="scientific">Hymenobacter psychrophilus</name>
    <dbReference type="NCBI Taxonomy" id="651662"/>
    <lineage>
        <taxon>Bacteria</taxon>
        <taxon>Pseudomonadati</taxon>
        <taxon>Bacteroidota</taxon>
        <taxon>Cytophagia</taxon>
        <taxon>Cytophagales</taxon>
        <taxon>Hymenobacteraceae</taxon>
        <taxon>Hymenobacter</taxon>
    </lineage>
</organism>
<dbReference type="Proteomes" id="UP000199249">
    <property type="component" value="Unassembled WGS sequence"/>
</dbReference>
<dbReference type="Pfam" id="PF13852">
    <property type="entry name" value="DUF4197"/>
    <property type="match status" value="1"/>
</dbReference>
<keyword evidence="2" id="KW-1133">Transmembrane helix</keyword>
<protein>
    <recommendedName>
        <fullName evidence="5">DUF4197 domain-containing protein</fullName>
    </recommendedName>
</protein>
<sequence length="325" mass="35816">MRKGRGKKSGKKEVEGNAWQREGSRRSSIRPALRVRAGLLGFAFQLYQLTLSLVRFVQNPQYNRFLYAMNNRSFLALPLLLLGLQLPAAAQFRFPKLGEIFKTLPAPTTRPGTTTAGTSTGIGNISQDEAARGLKEALTLGISKGADQASKTDGFYLNRLIRIPFPPDAQRVATTLRTLGLGSQVDKFELTLNRGAEQAAQSAKPIFLTAIKSLTFKDVWGILTGENDAATNYLKRTTTAQLTTAFQPIMERSLGQVGATKYYTDLTTRYNRIPLVTPVQTDLNQYATGKAIDGLFTLVAQEEANIRENPVARTTEILRRVFGRG</sequence>
<keyword evidence="4" id="KW-1185">Reference proteome</keyword>
<reference evidence="4" key="1">
    <citation type="submission" date="2016-10" db="EMBL/GenBank/DDBJ databases">
        <authorList>
            <person name="Varghese N."/>
            <person name="Submissions S."/>
        </authorList>
    </citation>
    <scope>NUCLEOTIDE SEQUENCE [LARGE SCALE GENOMIC DNA]</scope>
    <source>
        <strain evidence="4">CGMCC 1.8975</strain>
    </source>
</reference>
<dbReference type="STRING" id="651662.SAMN04488069_102195"/>
<proteinExistence type="predicted"/>
<evidence type="ECO:0000256" key="2">
    <source>
        <dbReference type="SAM" id="Phobius"/>
    </source>
</evidence>
<evidence type="ECO:0000313" key="3">
    <source>
        <dbReference type="EMBL" id="SDX60425.1"/>
    </source>
</evidence>
<keyword evidence="2" id="KW-0472">Membrane</keyword>
<feature type="compositionally biased region" description="Basic residues" evidence="1">
    <location>
        <begin position="1"/>
        <end position="10"/>
    </location>
</feature>
<name>A0A1H3D231_9BACT</name>
<dbReference type="AlphaFoldDB" id="A0A1H3D231"/>
<feature type="transmembrane region" description="Helical" evidence="2">
    <location>
        <begin position="74"/>
        <end position="92"/>
    </location>
</feature>
<feature type="region of interest" description="Disordered" evidence="1">
    <location>
        <begin position="1"/>
        <end position="22"/>
    </location>
</feature>
<accession>A0A1H3D231</accession>
<keyword evidence="2" id="KW-0812">Transmembrane</keyword>
<gene>
    <name evidence="3" type="ORF">SAMN04488069_102195</name>
</gene>
<evidence type="ECO:0008006" key="5">
    <source>
        <dbReference type="Google" id="ProtNLM"/>
    </source>
</evidence>
<evidence type="ECO:0000256" key="1">
    <source>
        <dbReference type="SAM" id="MobiDB-lite"/>
    </source>
</evidence>
<dbReference type="InterPro" id="IPR025245">
    <property type="entry name" value="DUF4197"/>
</dbReference>